<keyword evidence="4" id="KW-1185">Reference proteome</keyword>
<evidence type="ECO:0000313" key="3">
    <source>
        <dbReference type="EMBL" id="GAA2735462.1"/>
    </source>
</evidence>
<gene>
    <name evidence="3" type="ORF">GCM10010439_60330</name>
</gene>
<accession>A0ABP6H206</accession>
<evidence type="ECO:0008006" key="5">
    <source>
        <dbReference type="Google" id="ProtNLM"/>
    </source>
</evidence>
<feature type="signal peptide" evidence="2">
    <location>
        <begin position="1"/>
        <end position="20"/>
    </location>
</feature>
<reference evidence="4" key="1">
    <citation type="journal article" date="2019" name="Int. J. Syst. Evol. Microbiol.">
        <title>The Global Catalogue of Microorganisms (GCM) 10K type strain sequencing project: providing services to taxonomists for standard genome sequencing and annotation.</title>
        <authorList>
            <consortium name="The Broad Institute Genomics Platform"/>
            <consortium name="The Broad Institute Genome Sequencing Center for Infectious Disease"/>
            <person name="Wu L."/>
            <person name="Ma J."/>
        </authorList>
    </citation>
    <scope>NUCLEOTIDE SEQUENCE [LARGE SCALE GENOMIC DNA]</scope>
    <source>
        <strain evidence="4">JCM 8201</strain>
    </source>
</reference>
<dbReference type="Proteomes" id="UP001501842">
    <property type="component" value="Unassembled WGS sequence"/>
</dbReference>
<comment type="caution">
    <text evidence="3">The sequence shown here is derived from an EMBL/GenBank/DDBJ whole genome shotgun (WGS) entry which is preliminary data.</text>
</comment>
<feature type="region of interest" description="Disordered" evidence="1">
    <location>
        <begin position="21"/>
        <end position="46"/>
    </location>
</feature>
<proteinExistence type="predicted"/>
<protein>
    <recommendedName>
        <fullName evidence="5">Secreted protein</fullName>
    </recommendedName>
</protein>
<feature type="chain" id="PRO_5046930454" description="Secreted protein" evidence="2">
    <location>
        <begin position="21"/>
        <end position="402"/>
    </location>
</feature>
<evidence type="ECO:0000256" key="2">
    <source>
        <dbReference type="SAM" id="SignalP"/>
    </source>
</evidence>
<feature type="region of interest" description="Disordered" evidence="1">
    <location>
        <begin position="60"/>
        <end position="82"/>
    </location>
</feature>
<evidence type="ECO:0000313" key="4">
    <source>
        <dbReference type="Proteomes" id="UP001501842"/>
    </source>
</evidence>
<dbReference type="RefSeq" id="WP_344455425.1">
    <property type="nucleotide sequence ID" value="NZ_BAAATZ010000029.1"/>
</dbReference>
<feature type="compositionally biased region" description="Pro residues" evidence="1">
    <location>
        <begin position="66"/>
        <end position="80"/>
    </location>
</feature>
<keyword evidence="2" id="KW-0732">Signal</keyword>
<organism evidence="3 4">
    <name type="scientific">Actinocorallia aurantiaca</name>
    <dbReference type="NCBI Taxonomy" id="46204"/>
    <lineage>
        <taxon>Bacteria</taxon>
        <taxon>Bacillati</taxon>
        <taxon>Actinomycetota</taxon>
        <taxon>Actinomycetes</taxon>
        <taxon>Streptosporangiales</taxon>
        <taxon>Thermomonosporaceae</taxon>
        <taxon>Actinocorallia</taxon>
    </lineage>
</organism>
<name>A0ABP6H206_9ACTN</name>
<sequence>MAAGALAAAALLLPTAPAAAADLGPWRDIPPRATWGPERGVTDVEPTSATEAWISGYQGRLSVRGPQPPNPPGGGPPPPRALHTLVKPKPMLQRWTGGTGWTSHSPPGLPGEGIINAIDSSAPDHVWFCGHLWNSGHIDAYAARWDGAELTRIAIPLAGSCTDVLVHGQHAFLYEQGRVHHRRPNGTWASFDADKPAFALAGPEPGVYLQADGKLRKWDGSGFAALPAALTDGLHLATREHGFWSFRPDAPYRWDGTAWQAVAKPADYTPPYMHSSTSNYYTDADGPWFATVPPHPAGPDQSSVYHWNGTDWDRFEPGSVGPYYAQLPTDLHADDSGRVWAVTTQGRSYLEGTTWTQLPDATGLLHFHTLPGGQVLAYGDGQGLASTETDQTITVKTTAPLP</sequence>
<dbReference type="EMBL" id="BAAATZ010000029">
    <property type="protein sequence ID" value="GAA2735462.1"/>
    <property type="molecule type" value="Genomic_DNA"/>
</dbReference>
<evidence type="ECO:0000256" key="1">
    <source>
        <dbReference type="SAM" id="MobiDB-lite"/>
    </source>
</evidence>